<keyword evidence="4" id="KW-0547">Nucleotide-binding</keyword>
<dbReference type="Pfam" id="PF02518">
    <property type="entry name" value="HATPase_c"/>
    <property type="match status" value="1"/>
</dbReference>
<proteinExistence type="predicted"/>
<keyword evidence="11" id="KW-1185">Reference proteome</keyword>
<evidence type="ECO:0000313" key="11">
    <source>
        <dbReference type="Proteomes" id="UP001476807"/>
    </source>
</evidence>
<keyword evidence="5" id="KW-0418">Kinase</keyword>
<keyword evidence="3" id="KW-0808">Transferase</keyword>
<feature type="domain" description="Histidine kinase" evidence="9">
    <location>
        <begin position="230"/>
        <end position="451"/>
    </location>
</feature>
<comment type="catalytic activity">
    <reaction evidence="1">
        <text>ATP + protein L-histidine = ADP + protein N-phospho-L-histidine.</text>
        <dbReference type="EC" id="2.7.13.3"/>
    </reaction>
</comment>
<dbReference type="InterPro" id="IPR005467">
    <property type="entry name" value="His_kinase_dom"/>
</dbReference>
<evidence type="ECO:0000256" key="5">
    <source>
        <dbReference type="ARBA" id="ARBA00022777"/>
    </source>
</evidence>
<evidence type="ECO:0000256" key="8">
    <source>
        <dbReference type="SAM" id="Phobius"/>
    </source>
</evidence>
<accession>A0ABV1RX53</accession>
<comment type="caution">
    <text evidence="10">The sequence shown here is derived from an EMBL/GenBank/DDBJ whole genome shotgun (WGS) entry which is preliminary data.</text>
</comment>
<dbReference type="InterPro" id="IPR050351">
    <property type="entry name" value="BphY/WalK/GraS-like"/>
</dbReference>
<dbReference type="RefSeq" id="WP_350413471.1">
    <property type="nucleotide sequence ID" value="NZ_JBEOKT010000016.1"/>
</dbReference>
<dbReference type="Proteomes" id="UP001476807">
    <property type="component" value="Unassembled WGS sequence"/>
</dbReference>
<organism evidence="10 11">
    <name type="scientific">Pontibacter populi</name>
    <dbReference type="NCBI Taxonomy" id="890055"/>
    <lineage>
        <taxon>Bacteria</taxon>
        <taxon>Pseudomonadati</taxon>
        <taxon>Bacteroidota</taxon>
        <taxon>Cytophagia</taxon>
        <taxon>Cytophagales</taxon>
        <taxon>Hymenobacteraceae</taxon>
        <taxon>Pontibacter</taxon>
    </lineage>
</organism>
<feature type="transmembrane region" description="Helical" evidence="8">
    <location>
        <begin position="35"/>
        <end position="54"/>
    </location>
</feature>
<keyword evidence="8" id="KW-0472">Membrane</keyword>
<evidence type="ECO:0000256" key="6">
    <source>
        <dbReference type="ARBA" id="ARBA00022840"/>
    </source>
</evidence>
<name>A0ABV1RX53_9BACT</name>
<dbReference type="GO" id="GO:0005524">
    <property type="term" value="F:ATP binding"/>
    <property type="evidence" value="ECO:0007669"/>
    <property type="project" value="UniProtKB-KW"/>
</dbReference>
<evidence type="ECO:0000256" key="1">
    <source>
        <dbReference type="ARBA" id="ARBA00000085"/>
    </source>
</evidence>
<gene>
    <name evidence="10" type="ORF">ABS362_15465</name>
</gene>
<dbReference type="SMART" id="SM00387">
    <property type="entry name" value="HATPase_c"/>
    <property type="match status" value="1"/>
</dbReference>
<dbReference type="InterPro" id="IPR004358">
    <property type="entry name" value="Sig_transdc_His_kin-like_C"/>
</dbReference>
<evidence type="ECO:0000259" key="9">
    <source>
        <dbReference type="PROSITE" id="PS50109"/>
    </source>
</evidence>
<evidence type="ECO:0000256" key="4">
    <source>
        <dbReference type="ARBA" id="ARBA00022741"/>
    </source>
</evidence>
<dbReference type="InterPro" id="IPR003594">
    <property type="entry name" value="HATPase_dom"/>
</dbReference>
<keyword evidence="8" id="KW-0812">Transmembrane</keyword>
<evidence type="ECO:0000256" key="3">
    <source>
        <dbReference type="ARBA" id="ARBA00022679"/>
    </source>
</evidence>
<dbReference type="EC" id="2.7.13.3" evidence="2"/>
<keyword evidence="6 10" id="KW-0067">ATP-binding</keyword>
<dbReference type="Gene3D" id="3.30.565.10">
    <property type="entry name" value="Histidine kinase-like ATPase, C-terminal domain"/>
    <property type="match status" value="1"/>
</dbReference>
<protein>
    <recommendedName>
        <fullName evidence="2">histidine kinase</fullName>
        <ecNumber evidence="2">2.7.13.3</ecNumber>
    </recommendedName>
</protein>
<dbReference type="PANTHER" id="PTHR42878:SF7">
    <property type="entry name" value="SENSOR HISTIDINE KINASE GLRK"/>
    <property type="match status" value="1"/>
</dbReference>
<evidence type="ECO:0000256" key="7">
    <source>
        <dbReference type="ARBA" id="ARBA00023012"/>
    </source>
</evidence>
<dbReference type="EMBL" id="JBEOKT010000016">
    <property type="protein sequence ID" value="MER2998953.1"/>
    <property type="molecule type" value="Genomic_DNA"/>
</dbReference>
<sequence>MRFKNYRFQLLLRIVLLTVSIYALAIVGPDQEYRGTFIGLLIFVVVQVVLLVHYHERTNRQFLRFLNSIKYDDFTEQFHVTHEGKLQDELTHGLNDVMQKFREVRAEKEAHLHYFEVIVQHIGIGIITYKPNGEIMMLNNAAKKLVHLTQANNISELQKVSPELALGLQQLEHGDKVLVPIRKGGEQANLTVHVMELSLLGDRIRLASIQNIQRELEEKEMEAWHNLIKVLTHEIMNSVTPIASLSASASEEISSYTDTEAEEITILREELDDVGRCLQTISRRSDSLIRFVNDFRNLTTISVPQKSVFKVGELFQEIKMLMREQLAKQQVRLEVEVPSEDILLSADRDMVGQVLINLVKNAIEALHEKADATIKLQAYLDDRSRARIMVCDNGQGLTEEAMQKIFIPFYTTKKTGSGIGLSLSRQIMRLHQGNISVNSKLGEGTVFTLSF</sequence>
<evidence type="ECO:0000256" key="2">
    <source>
        <dbReference type="ARBA" id="ARBA00012438"/>
    </source>
</evidence>
<dbReference type="PROSITE" id="PS50109">
    <property type="entry name" value="HIS_KIN"/>
    <property type="match status" value="1"/>
</dbReference>
<dbReference type="PANTHER" id="PTHR42878">
    <property type="entry name" value="TWO-COMPONENT HISTIDINE KINASE"/>
    <property type="match status" value="1"/>
</dbReference>
<reference evidence="10 11" key="1">
    <citation type="submission" date="2024-06" db="EMBL/GenBank/DDBJ databases">
        <title>Pontibacter populi HYL7-15.</title>
        <authorList>
            <person name="Kim M.K."/>
        </authorList>
    </citation>
    <scope>NUCLEOTIDE SEQUENCE [LARGE SCALE GENOMIC DNA]</scope>
    <source>
        <strain evidence="10 11">HYL7-15</strain>
    </source>
</reference>
<dbReference type="SUPFAM" id="SSF55874">
    <property type="entry name" value="ATPase domain of HSP90 chaperone/DNA topoisomerase II/histidine kinase"/>
    <property type="match status" value="1"/>
</dbReference>
<dbReference type="PRINTS" id="PR00344">
    <property type="entry name" value="BCTRLSENSOR"/>
</dbReference>
<evidence type="ECO:0000313" key="10">
    <source>
        <dbReference type="EMBL" id="MER2998953.1"/>
    </source>
</evidence>
<dbReference type="InterPro" id="IPR036890">
    <property type="entry name" value="HATPase_C_sf"/>
</dbReference>
<keyword evidence="7" id="KW-0902">Two-component regulatory system</keyword>
<keyword evidence="8" id="KW-1133">Transmembrane helix</keyword>